<comment type="caution">
    <text evidence="2">The sequence shown here is derived from an EMBL/GenBank/DDBJ whole genome shotgun (WGS) entry which is preliminary data.</text>
</comment>
<sequence>MGMDNFILCPCVKCNNVIRKTTSDVKWIFHGERKYVVDNSEDDLGNNAMDPDDLGDELNELIDEMAEAHKSNNACDVET</sequence>
<evidence type="ECO:0000313" key="1">
    <source>
        <dbReference type="EMBL" id="KAL3846345.1"/>
    </source>
</evidence>
<gene>
    <name evidence="1" type="ORF">ACJIZ3_003748</name>
    <name evidence="2" type="ORF">ACJIZ3_003752</name>
</gene>
<dbReference type="EMBL" id="JBJXBP010000002">
    <property type="protein sequence ID" value="KAL3846349.1"/>
    <property type="molecule type" value="Genomic_DNA"/>
</dbReference>
<name>A0ABD3UA24_9LAMI</name>
<evidence type="ECO:0000313" key="3">
    <source>
        <dbReference type="Proteomes" id="UP001634393"/>
    </source>
</evidence>
<reference evidence="2 3" key="1">
    <citation type="submission" date="2024-12" db="EMBL/GenBank/DDBJ databases">
        <title>The unique morphological basis and parallel evolutionary history of personate flowers in Penstemon.</title>
        <authorList>
            <person name="Depatie T.H."/>
            <person name="Wessinger C.A."/>
        </authorList>
    </citation>
    <scope>NUCLEOTIDE SEQUENCE [LARGE SCALE GENOMIC DNA]</scope>
    <source>
        <strain evidence="2">WTNN_2</strain>
        <tissue evidence="2">Leaf</tissue>
    </source>
</reference>
<organism evidence="2 3">
    <name type="scientific">Penstemon smallii</name>
    <dbReference type="NCBI Taxonomy" id="265156"/>
    <lineage>
        <taxon>Eukaryota</taxon>
        <taxon>Viridiplantae</taxon>
        <taxon>Streptophyta</taxon>
        <taxon>Embryophyta</taxon>
        <taxon>Tracheophyta</taxon>
        <taxon>Spermatophyta</taxon>
        <taxon>Magnoliopsida</taxon>
        <taxon>eudicotyledons</taxon>
        <taxon>Gunneridae</taxon>
        <taxon>Pentapetalae</taxon>
        <taxon>asterids</taxon>
        <taxon>lamiids</taxon>
        <taxon>Lamiales</taxon>
        <taxon>Plantaginaceae</taxon>
        <taxon>Cheloneae</taxon>
        <taxon>Penstemon</taxon>
    </lineage>
</organism>
<dbReference type="Proteomes" id="UP001634393">
    <property type="component" value="Unassembled WGS sequence"/>
</dbReference>
<protein>
    <recommendedName>
        <fullName evidence="4">Transposase-associated domain-containing protein</fullName>
    </recommendedName>
</protein>
<proteinExistence type="predicted"/>
<keyword evidence="3" id="KW-1185">Reference proteome</keyword>
<dbReference type="AlphaFoldDB" id="A0ABD3UA24"/>
<evidence type="ECO:0008006" key="4">
    <source>
        <dbReference type="Google" id="ProtNLM"/>
    </source>
</evidence>
<evidence type="ECO:0000313" key="2">
    <source>
        <dbReference type="EMBL" id="KAL3846349.1"/>
    </source>
</evidence>
<accession>A0ABD3UA24</accession>
<dbReference type="EMBL" id="JBJXBP010000002">
    <property type="protein sequence ID" value="KAL3846345.1"/>
    <property type="molecule type" value="Genomic_DNA"/>
</dbReference>